<dbReference type="RefSeq" id="WP_094487184.1">
    <property type="nucleotide sequence ID" value="NZ_NOXX01000218.1"/>
</dbReference>
<dbReference type="NCBIfam" id="NF009150">
    <property type="entry name" value="PRK12497.1-3"/>
    <property type="match status" value="1"/>
</dbReference>
<comment type="similarity">
    <text evidence="1 2">Belongs to the UPF0102 family.</text>
</comment>
<comment type="caution">
    <text evidence="3">The sequence shown here is derived from an EMBL/GenBank/DDBJ whole genome shotgun (WGS) entry which is preliminary data.</text>
</comment>
<gene>
    <name evidence="3" type="ORF">CHX27_12945</name>
</gene>
<dbReference type="CDD" id="cd20736">
    <property type="entry name" value="PoNe_Nuclease"/>
    <property type="match status" value="1"/>
</dbReference>
<name>A0A255ZJ58_9FLAO</name>
<protein>
    <recommendedName>
        <fullName evidence="2">UPF0102 protein CHX27_12945</fullName>
    </recommendedName>
</protein>
<evidence type="ECO:0000256" key="2">
    <source>
        <dbReference type="HAMAP-Rule" id="MF_00048"/>
    </source>
</evidence>
<dbReference type="InterPro" id="IPR003509">
    <property type="entry name" value="UPF0102_YraN-like"/>
</dbReference>
<reference evidence="3 4" key="1">
    <citation type="submission" date="2017-07" db="EMBL/GenBank/DDBJ databases">
        <title>Flavobacterium cyanobacteriorum sp. nov., isolated from cyanobacterial aggregates in a eutrophic lake.</title>
        <authorList>
            <person name="Cai H."/>
        </authorList>
    </citation>
    <scope>NUCLEOTIDE SEQUENCE [LARGE SCALE GENOMIC DNA]</scope>
    <source>
        <strain evidence="3 4">TH167</strain>
    </source>
</reference>
<dbReference type="PANTHER" id="PTHR34039:SF1">
    <property type="entry name" value="UPF0102 PROTEIN YRAN"/>
    <property type="match status" value="1"/>
</dbReference>
<dbReference type="GO" id="GO:0003676">
    <property type="term" value="F:nucleic acid binding"/>
    <property type="evidence" value="ECO:0007669"/>
    <property type="project" value="InterPro"/>
</dbReference>
<dbReference type="Proteomes" id="UP000216035">
    <property type="component" value="Unassembled WGS sequence"/>
</dbReference>
<organism evidence="3 4">
    <name type="scientific">Flavobacterium aurantiibacter</name>
    <dbReference type="NCBI Taxonomy" id="2023067"/>
    <lineage>
        <taxon>Bacteria</taxon>
        <taxon>Pseudomonadati</taxon>
        <taxon>Bacteroidota</taxon>
        <taxon>Flavobacteriia</taxon>
        <taxon>Flavobacteriales</taxon>
        <taxon>Flavobacteriaceae</taxon>
        <taxon>Flavobacterium</taxon>
    </lineage>
</organism>
<keyword evidence="3" id="KW-0540">Nuclease</keyword>
<dbReference type="Gene3D" id="3.40.1350.10">
    <property type="match status" value="1"/>
</dbReference>
<dbReference type="InterPro" id="IPR011856">
    <property type="entry name" value="tRNA_endonuc-like_dom_sf"/>
</dbReference>
<keyword evidence="3" id="KW-0378">Hydrolase</keyword>
<sequence length="119" mass="13658">MAQHNDLGKKGEEMAVTYLEEQGYEILERNYVYQKSEIDIIARIGNVVCAVEVRTRSSVDFGLPEETVKSKKINNLLQAVNAFAEDLEDEVEFRFDIIAIVKNGESFDIKHLPDAFYHF</sequence>
<dbReference type="AlphaFoldDB" id="A0A255ZJ58"/>
<evidence type="ECO:0000313" key="4">
    <source>
        <dbReference type="Proteomes" id="UP000216035"/>
    </source>
</evidence>
<proteinExistence type="inferred from homology"/>
<evidence type="ECO:0000256" key="1">
    <source>
        <dbReference type="ARBA" id="ARBA00006738"/>
    </source>
</evidence>
<dbReference type="OrthoDB" id="9802516at2"/>
<dbReference type="PANTHER" id="PTHR34039">
    <property type="entry name" value="UPF0102 PROTEIN YRAN"/>
    <property type="match status" value="1"/>
</dbReference>
<dbReference type="InterPro" id="IPR011335">
    <property type="entry name" value="Restrct_endonuc-II-like"/>
</dbReference>
<dbReference type="Pfam" id="PF02021">
    <property type="entry name" value="UPF0102"/>
    <property type="match status" value="1"/>
</dbReference>
<dbReference type="EMBL" id="NOXX01000218">
    <property type="protein sequence ID" value="OYQ41573.1"/>
    <property type="molecule type" value="Genomic_DNA"/>
</dbReference>
<keyword evidence="3" id="KW-0255">Endonuclease</keyword>
<accession>A0A255ZJ58</accession>
<dbReference type="HAMAP" id="MF_00048">
    <property type="entry name" value="UPF0102"/>
    <property type="match status" value="1"/>
</dbReference>
<evidence type="ECO:0000313" key="3">
    <source>
        <dbReference type="EMBL" id="OYQ41573.1"/>
    </source>
</evidence>
<dbReference type="SUPFAM" id="SSF52980">
    <property type="entry name" value="Restriction endonuclease-like"/>
    <property type="match status" value="1"/>
</dbReference>
<keyword evidence="4" id="KW-1185">Reference proteome</keyword>
<dbReference type="GO" id="GO:0004519">
    <property type="term" value="F:endonuclease activity"/>
    <property type="evidence" value="ECO:0007669"/>
    <property type="project" value="UniProtKB-KW"/>
</dbReference>